<dbReference type="InterPro" id="IPR018637">
    <property type="entry name" value="DUF2059"/>
</dbReference>
<reference evidence="3 4" key="1">
    <citation type="submission" date="2023-09" db="EMBL/GenBank/DDBJ databases">
        <authorList>
            <person name="Rey-Velasco X."/>
        </authorList>
    </citation>
    <scope>NUCLEOTIDE SEQUENCE [LARGE SCALE GENOMIC DNA]</scope>
    <source>
        <strain evidence="3 4">W409</strain>
    </source>
</reference>
<keyword evidence="1" id="KW-0732">Signal</keyword>
<protein>
    <submittedName>
        <fullName evidence="3">DUF2059 domain-containing protein</fullName>
    </submittedName>
</protein>
<evidence type="ECO:0000313" key="4">
    <source>
        <dbReference type="Proteomes" id="UP001249020"/>
    </source>
</evidence>
<dbReference type="Pfam" id="PF09832">
    <property type="entry name" value="DUF2059"/>
    <property type="match status" value="1"/>
</dbReference>
<dbReference type="EMBL" id="JAVRIE010000008">
    <property type="protein sequence ID" value="MDT0584212.1"/>
    <property type="molecule type" value="Genomic_DNA"/>
</dbReference>
<evidence type="ECO:0000259" key="2">
    <source>
        <dbReference type="Pfam" id="PF09832"/>
    </source>
</evidence>
<proteinExistence type="predicted"/>
<sequence>MKRILIALSLVTVLVGNSQAQTTDETLEQLFDIMAVDETIDVVFEQMQSMVNNISGGPILTSEEQEVYDKYQLKILTLMKKELAADSMRQDLAQIYKQNFSDKELKDMLAFYQSPTGQSMLEKMPIVTQESMQASQRMMTNVMPKINALTEEMSKEMKEARTK</sequence>
<accession>A0AAW8R6Z1</accession>
<organism evidence="3 4">
    <name type="scientific">Brumicola blandensis</name>
    <dbReference type="NCBI Taxonomy" id="3075611"/>
    <lineage>
        <taxon>Bacteria</taxon>
        <taxon>Pseudomonadati</taxon>
        <taxon>Pseudomonadota</taxon>
        <taxon>Gammaproteobacteria</taxon>
        <taxon>Alteromonadales</taxon>
        <taxon>Alteromonadaceae</taxon>
        <taxon>Brumicola</taxon>
    </lineage>
</organism>
<feature type="domain" description="DUF2059" evidence="2">
    <location>
        <begin position="86"/>
        <end position="144"/>
    </location>
</feature>
<evidence type="ECO:0000313" key="3">
    <source>
        <dbReference type="EMBL" id="MDT0584212.1"/>
    </source>
</evidence>
<feature type="chain" id="PRO_5043465714" evidence="1">
    <location>
        <begin position="21"/>
        <end position="163"/>
    </location>
</feature>
<feature type="signal peptide" evidence="1">
    <location>
        <begin position="1"/>
        <end position="20"/>
    </location>
</feature>
<dbReference type="RefSeq" id="WP_311362985.1">
    <property type="nucleotide sequence ID" value="NZ_JAVRIE010000008.1"/>
</dbReference>
<evidence type="ECO:0000256" key="1">
    <source>
        <dbReference type="SAM" id="SignalP"/>
    </source>
</evidence>
<keyword evidence="4" id="KW-1185">Reference proteome</keyword>
<gene>
    <name evidence="3" type="ORF">RM544_16815</name>
</gene>
<name>A0AAW8R6Z1_9ALTE</name>
<dbReference type="Proteomes" id="UP001249020">
    <property type="component" value="Unassembled WGS sequence"/>
</dbReference>
<dbReference type="AlphaFoldDB" id="A0AAW8R6Z1"/>
<comment type="caution">
    <text evidence="3">The sequence shown here is derived from an EMBL/GenBank/DDBJ whole genome shotgun (WGS) entry which is preliminary data.</text>
</comment>